<accession>A0AAW2ZC57</accession>
<dbReference type="AlphaFoldDB" id="A0AAW2ZC57"/>
<evidence type="ECO:0000259" key="1">
    <source>
        <dbReference type="Pfam" id="PF25761"/>
    </source>
</evidence>
<gene>
    <name evidence="2" type="ORF">AKO1_001220</name>
</gene>
<evidence type="ECO:0000313" key="2">
    <source>
        <dbReference type="EMBL" id="KAL0486882.1"/>
    </source>
</evidence>
<dbReference type="EMBL" id="JAOPGA020001276">
    <property type="protein sequence ID" value="KAL0486882.1"/>
    <property type="molecule type" value="Genomic_DNA"/>
</dbReference>
<dbReference type="Proteomes" id="UP001431209">
    <property type="component" value="Unassembled WGS sequence"/>
</dbReference>
<dbReference type="InterPro" id="IPR057984">
    <property type="entry name" value="PATROL1_C"/>
</dbReference>
<protein>
    <recommendedName>
        <fullName evidence="1">PATROL1-like C-terminal domain-containing protein</fullName>
    </recommendedName>
</protein>
<evidence type="ECO:0000313" key="3">
    <source>
        <dbReference type="Proteomes" id="UP001431209"/>
    </source>
</evidence>
<dbReference type="PANTHER" id="PTHR31280:SF2">
    <property type="entry name" value="PROTEIN UNC-13 HOMOLOG"/>
    <property type="match status" value="1"/>
</dbReference>
<dbReference type="Pfam" id="PF25761">
    <property type="entry name" value="TPR_PATROL1"/>
    <property type="match status" value="1"/>
</dbReference>
<keyword evidence="3" id="KW-1185">Reference proteome</keyword>
<sequence length="263" mass="30239">MTQTVKHDIDDDDDETTTTTSLQTETFKTSTVFHKNSKSPLTDEEMYVPDIDFDNLVNGTTNIMMNLISDLCDYIGTRNIYIELHDPLFIDLYCPFVENTPFAPMLPRYFDPCLSSCCELAPDAYCVDLIIKSMFRKFVRALYSIILDGGRIFFPHDSLLLLKDIEAAEQFFYGEDQDKKKIEYMLQYTIKLKSIIAVVMDKSAKELIEGGNYNQPYFKLPDKVPDVAGSPWTKQIVWKVLSGRVKHDSVAKKFIKNNPNVFD</sequence>
<feature type="domain" description="PATROL1-like C-terminal" evidence="1">
    <location>
        <begin position="52"/>
        <end position="257"/>
    </location>
</feature>
<reference evidence="2 3" key="1">
    <citation type="submission" date="2024-03" db="EMBL/GenBank/DDBJ databases">
        <title>The Acrasis kona genome and developmental transcriptomes reveal deep origins of eukaryotic multicellular pathways.</title>
        <authorList>
            <person name="Sheikh S."/>
            <person name="Fu C.-J."/>
            <person name="Brown M.W."/>
            <person name="Baldauf S.L."/>
        </authorList>
    </citation>
    <scope>NUCLEOTIDE SEQUENCE [LARGE SCALE GENOMIC DNA]</scope>
    <source>
        <strain evidence="2 3">ATCC MYA-3509</strain>
    </source>
</reference>
<name>A0AAW2ZC57_9EUKA</name>
<comment type="caution">
    <text evidence="2">The sequence shown here is derived from an EMBL/GenBank/DDBJ whole genome shotgun (WGS) entry which is preliminary data.</text>
</comment>
<organism evidence="2 3">
    <name type="scientific">Acrasis kona</name>
    <dbReference type="NCBI Taxonomy" id="1008807"/>
    <lineage>
        <taxon>Eukaryota</taxon>
        <taxon>Discoba</taxon>
        <taxon>Heterolobosea</taxon>
        <taxon>Tetramitia</taxon>
        <taxon>Eutetramitia</taxon>
        <taxon>Acrasidae</taxon>
        <taxon>Acrasis</taxon>
    </lineage>
</organism>
<proteinExistence type="predicted"/>
<dbReference type="InterPro" id="IPR008528">
    <property type="entry name" value="unc-13_homologue"/>
</dbReference>
<dbReference type="PANTHER" id="PTHR31280">
    <property type="entry name" value="PROTEIN UNC-13 HOMOLOG"/>
    <property type="match status" value="1"/>
</dbReference>